<protein>
    <submittedName>
        <fullName evidence="2">Uncharacterized protein</fullName>
    </submittedName>
</protein>
<evidence type="ECO:0000313" key="2">
    <source>
        <dbReference type="RefSeq" id="XP_070855346.1"/>
    </source>
</evidence>
<organism evidence="1 2">
    <name type="scientific">Drosophila suzukii</name>
    <name type="common">Spotted-wing drosophila fruit fly</name>
    <dbReference type="NCBI Taxonomy" id="28584"/>
    <lineage>
        <taxon>Eukaryota</taxon>
        <taxon>Metazoa</taxon>
        <taxon>Ecdysozoa</taxon>
        <taxon>Arthropoda</taxon>
        <taxon>Hexapoda</taxon>
        <taxon>Insecta</taxon>
        <taxon>Pterygota</taxon>
        <taxon>Neoptera</taxon>
        <taxon>Endopterygota</taxon>
        <taxon>Diptera</taxon>
        <taxon>Brachycera</taxon>
        <taxon>Muscomorpha</taxon>
        <taxon>Ephydroidea</taxon>
        <taxon>Drosophilidae</taxon>
        <taxon>Drosophila</taxon>
        <taxon>Sophophora</taxon>
    </lineage>
</organism>
<sequence>MLIGVKNADEYLSEFVNEVKELAENGFAYKNKLYSVGIRCFIMDAPARSFVLGIKGHSGYYSCTRCLQKGEMVKNRVAFLKIGMDPHRDNNSFRSRSQPEHHNKKDLTVLEILSIDIVKQVGLDYMHIVCLGVVRTLLKSWVKKKGEPYSLTSWKIGELSSELKNLKKSCPYEFSRKSRSLDELDRFKATELRQFLLYYGPFVLKPILSEKRYEHFLNLSLAIRILLNSNCSLADIKMAQNLLIDF</sequence>
<dbReference type="RefSeq" id="XP_070855346.1">
    <property type="nucleotide sequence ID" value="XM_070999245.1"/>
</dbReference>
<dbReference type="GeneID" id="139354971"/>
<keyword evidence="1" id="KW-1185">Reference proteome</keyword>
<accession>A0ABM4TZI0</accession>
<name>A0ABM4TZI0_DROSZ</name>
<dbReference type="PANTHER" id="PTHR33053">
    <property type="entry name" value="PROTEIN, PUTATIVE-RELATED"/>
    <property type="match status" value="1"/>
</dbReference>
<proteinExistence type="predicted"/>
<reference evidence="2" key="1">
    <citation type="submission" date="2025-08" db="UniProtKB">
        <authorList>
            <consortium name="RefSeq"/>
        </authorList>
    </citation>
    <scope>IDENTIFICATION</scope>
</reference>
<evidence type="ECO:0000313" key="1">
    <source>
        <dbReference type="Proteomes" id="UP001652628"/>
    </source>
</evidence>
<gene>
    <name evidence="2" type="primary">LOC139354971</name>
</gene>
<dbReference type="Proteomes" id="UP001652628">
    <property type="component" value="Unplaced"/>
</dbReference>